<dbReference type="RefSeq" id="XP_022818752.1">
    <property type="nucleotide sequence ID" value="XM_022962984.1"/>
</dbReference>
<evidence type="ECO:0000256" key="2">
    <source>
        <dbReference type="ARBA" id="ARBA00022737"/>
    </source>
</evidence>
<accession>A0A9J7DYS3</accession>
<keyword evidence="3" id="KW-0560">Oxidoreductase</keyword>
<dbReference type="PANTHER" id="PTHR13871:SF96">
    <property type="entry name" value="THIOREDOXIN DOMAIN-CONTAINING PROTEIN"/>
    <property type="match status" value="1"/>
</dbReference>
<dbReference type="GeneID" id="111351183"/>
<reference evidence="9" key="1">
    <citation type="submission" date="2025-08" db="UniProtKB">
        <authorList>
            <consortium name="RefSeq"/>
        </authorList>
    </citation>
    <scope>IDENTIFICATION</scope>
    <source>
        <strain evidence="9">Ishihara</strain>
        <tissue evidence="9">Whole body</tissue>
    </source>
</reference>
<dbReference type="KEGG" id="sliu:111351183"/>
<dbReference type="Pfam" id="PF13905">
    <property type="entry name" value="Thioredoxin_8"/>
    <property type="match status" value="1"/>
</dbReference>
<dbReference type="InterPro" id="IPR012336">
    <property type="entry name" value="Thioredoxin-like_fold"/>
</dbReference>
<dbReference type="InterPro" id="IPR052259">
    <property type="entry name" value="Nucleoredoxin-like"/>
</dbReference>
<evidence type="ECO:0000256" key="6">
    <source>
        <dbReference type="ARBA" id="ARBA00047804"/>
    </source>
</evidence>
<evidence type="ECO:0000256" key="1">
    <source>
        <dbReference type="ARBA" id="ARBA00012612"/>
    </source>
</evidence>
<dbReference type="Proteomes" id="UP000301870">
    <property type="component" value="Chromosome 12"/>
</dbReference>
<evidence type="ECO:0000313" key="8">
    <source>
        <dbReference type="Proteomes" id="UP000301870"/>
    </source>
</evidence>
<keyword evidence="2" id="KW-0677">Repeat</keyword>
<dbReference type="PANTHER" id="PTHR13871">
    <property type="entry name" value="THIOREDOXIN"/>
    <property type="match status" value="1"/>
</dbReference>
<dbReference type="GO" id="GO:0047134">
    <property type="term" value="F:protein-disulfide reductase [NAD(P)H] activity"/>
    <property type="evidence" value="ECO:0007669"/>
    <property type="project" value="UniProtKB-EC"/>
</dbReference>
<dbReference type="OrthoDB" id="189920at2759"/>
<organism evidence="8 9">
    <name type="scientific">Spodoptera litura</name>
    <name type="common">Asian cotton leafworm</name>
    <dbReference type="NCBI Taxonomy" id="69820"/>
    <lineage>
        <taxon>Eukaryota</taxon>
        <taxon>Metazoa</taxon>
        <taxon>Ecdysozoa</taxon>
        <taxon>Arthropoda</taxon>
        <taxon>Hexapoda</taxon>
        <taxon>Insecta</taxon>
        <taxon>Pterygota</taxon>
        <taxon>Neoptera</taxon>
        <taxon>Endopterygota</taxon>
        <taxon>Lepidoptera</taxon>
        <taxon>Glossata</taxon>
        <taxon>Ditrysia</taxon>
        <taxon>Noctuoidea</taxon>
        <taxon>Noctuidae</taxon>
        <taxon>Amphipyrinae</taxon>
        <taxon>Spodoptera</taxon>
    </lineage>
</organism>
<evidence type="ECO:0000256" key="4">
    <source>
        <dbReference type="ARBA" id="ARBA00023027"/>
    </source>
</evidence>
<keyword evidence="8" id="KW-1185">Reference proteome</keyword>
<evidence type="ECO:0000313" key="9">
    <source>
        <dbReference type="RefSeq" id="XP_022818752.1"/>
    </source>
</evidence>
<feature type="domain" description="Thioredoxin-like fold" evidence="7">
    <location>
        <begin position="69"/>
        <end position="160"/>
    </location>
</feature>
<sequence>MSVNKYRAQQLNKHISIKTPYNKHKRTKKWYGTEDPSKLPPFNWIETAKIYNHNYEKVPIEWLLDSANILVLYFSMRDSDRSDNIMSQFYEFYENARFKNLPIEVINIPMDETREDMCISYAEQANWFTLLFGDPIIITLQYKHGVTSVPHLVVTRPDGSMVSSHGILDLDEFGRNALIAWLSVAVHTKQSKKLSKETKMYGPKWNYLNAGVGKAKKPYYKRHFSTGGHTPSTVLDVNDVNTLVEKALKAEEKQDKEDHNI</sequence>
<evidence type="ECO:0000256" key="3">
    <source>
        <dbReference type="ARBA" id="ARBA00023002"/>
    </source>
</evidence>
<keyword evidence="4" id="KW-0520">NAD</keyword>
<protein>
    <recommendedName>
        <fullName evidence="1">protein-disulfide reductase</fullName>
        <ecNumber evidence="1">1.8.1.8</ecNumber>
    </recommendedName>
</protein>
<evidence type="ECO:0000259" key="7">
    <source>
        <dbReference type="Pfam" id="PF13905"/>
    </source>
</evidence>
<comment type="catalytic activity">
    <reaction evidence="6">
        <text>[protein]-dithiol + NADP(+) = [protein]-disulfide + NADPH + H(+)</text>
        <dbReference type="Rhea" id="RHEA:18753"/>
        <dbReference type="Rhea" id="RHEA-COMP:10593"/>
        <dbReference type="Rhea" id="RHEA-COMP:10594"/>
        <dbReference type="ChEBI" id="CHEBI:15378"/>
        <dbReference type="ChEBI" id="CHEBI:29950"/>
        <dbReference type="ChEBI" id="CHEBI:50058"/>
        <dbReference type="ChEBI" id="CHEBI:57783"/>
        <dbReference type="ChEBI" id="CHEBI:58349"/>
        <dbReference type="EC" id="1.8.1.8"/>
    </reaction>
</comment>
<gene>
    <name evidence="9" type="primary">LOC111351183</name>
</gene>
<dbReference type="Gene3D" id="3.40.30.10">
    <property type="entry name" value="Glutaredoxin"/>
    <property type="match status" value="1"/>
</dbReference>
<evidence type="ECO:0000256" key="5">
    <source>
        <dbReference type="ARBA" id="ARBA00047388"/>
    </source>
</evidence>
<dbReference type="AlphaFoldDB" id="A0A9J7DYS3"/>
<name>A0A9J7DYS3_SPOLT</name>
<comment type="catalytic activity">
    <reaction evidence="5">
        <text>[protein]-dithiol + NAD(+) = [protein]-disulfide + NADH + H(+)</text>
        <dbReference type="Rhea" id="RHEA:18749"/>
        <dbReference type="Rhea" id="RHEA-COMP:10593"/>
        <dbReference type="Rhea" id="RHEA-COMP:10594"/>
        <dbReference type="ChEBI" id="CHEBI:15378"/>
        <dbReference type="ChEBI" id="CHEBI:29950"/>
        <dbReference type="ChEBI" id="CHEBI:50058"/>
        <dbReference type="ChEBI" id="CHEBI:57540"/>
        <dbReference type="ChEBI" id="CHEBI:57945"/>
        <dbReference type="EC" id="1.8.1.8"/>
    </reaction>
</comment>
<dbReference type="EC" id="1.8.1.8" evidence="1"/>
<proteinExistence type="predicted"/>